<proteinExistence type="inferred from homology"/>
<evidence type="ECO:0000256" key="5">
    <source>
        <dbReference type="ARBA" id="ARBA00022825"/>
    </source>
</evidence>
<keyword evidence="5" id="KW-0720">Serine protease</keyword>
<dbReference type="Pfam" id="PF00574">
    <property type="entry name" value="CLP_protease"/>
    <property type="match status" value="1"/>
</dbReference>
<evidence type="ECO:0000256" key="4">
    <source>
        <dbReference type="ARBA" id="ARBA00022801"/>
    </source>
</evidence>
<dbReference type="SUPFAM" id="SSF52096">
    <property type="entry name" value="ClpP/crotonase"/>
    <property type="match status" value="1"/>
</dbReference>
<evidence type="ECO:0000313" key="7">
    <source>
        <dbReference type="EMBL" id="SFN51232.1"/>
    </source>
</evidence>
<accession>A0A1I4ZLV9</accession>
<dbReference type="PRINTS" id="PR00127">
    <property type="entry name" value="CLPPROTEASEP"/>
</dbReference>
<dbReference type="AlphaFoldDB" id="A0A1I4ZLV9"/>
<dbReference type="InterPro" id="IPR023562">
    <property type="entry name" value="ClpP/TepA"/>
</dbReference>
<dbReference type="GO" id="GO:0009368">
    <property type="term" value="C:endopeptidase Clp complex"/>
    <property type="evidence" value="ECO:0007669"/>
    <property type="project" value="TreeGrafter"/>
</dbReference>
<reference evidence="7 8" key="1">
    <citation type="submission" date="2016-10" db="EMBL/GenBank/DDBJ databases">
        <authorList>
            <person name="de Groot N.N."/>
        </authorList>
    </citation>
    <scope>NUCLEOTIDE SEQUENCE [LARGE SCALE GENOMIC DNA]</scope>
    <source>
        <strain evidence="7 8">ML2</strain>
    </source>
</reference>
<evidence type="ECO:0000256" key="6">
    <source>
        <dbReference type="RuleBase" id="RU003567"/>
    </source>
</evidence>
<sequence>MKLYQKEQIMKSLENAGMKIDIKPRLELKKSDNKAELYLYGDIIEDDYVWDKTKQYISSKKVREQLDNLDGEDLLIHINSFGGMTFEGVAIFNLLMDYPGNVDVQIDGIAASAASIVAMAGKTIKGRSNTMLMIHKGWTWTRGNADELRKVASMLEKIDAAADETYMKKFNGTKEELLALIGNETYLTAEEALEKGFYDEVIEASEGDPKPEASAKPEEPVKPLSLFELHRINKEKQEAARKAANLFAKFKEE</sequence>
<dbReference type="EMBL" id="FOVK01000002">
    <property type="protein sequence ID" value="SFN51232.1"/>
    <property type="molecule type" value="Genomic_DNA"/>
</dbReference>
<dbReference type="InterPro" id="IPR029045">
    <property type="entry name" value="ClpP/crotonase-like_dom_sf"/>
</dbReference>
<dbReference type="GO" id="GO:0004252">
    <property type="term" value="F:serine-type endopeptidase activity"/>
    <property type="evidence" value="ECO:0007669"/>
    <property type="project" value="InterPro"/>
</dbReference>
<dbReference type="PANTHER" id="PTHR10381:SF70">
    <property type="entry name" value="ATP-DEPENDENT CLP PROTEASE PROTEOLYTIC SUBUNIT"/>
    <property type="match status" value="1"/>
</dbReference>
<keyword evidence="3 7" id="KW-0645">Protease</keyword>
<dbReference type="Proteomes" id="UP000181899">
    <property type="component" value="Unassembled WGS sequence"/>
</dbReference>
<dbReference type="CDD" id="cd07016">
    <property type="entry name" value="S14_ClpP_1"/>
    <property type="match status" value="1"/>
</dbReference>
<dbReference type="GO" id="GO:0051117">
    <property type="term" value="F:ATPase binding"/>
    <property type="evidence" value="ECO:0007669"/>
    <property type="project" value="TreeGrafter"/>
</dbReference>
<name>A0A1I4ZLV9_9CLOT</name>
<dbReference type="Gene3D" id="3.90.226.10">
    <property type="entry name" value="2-enoyl-CoA Hydratase, Chain A, domain 1"/>
    <property type="match status" value="1"/>
</dbReference>
<dbReference type="InterPro" id="IPR001907">
    <property type="entry name" value="ClpP"/>
</dbReference>
<protein>
    <recommendedName>
        <fullName evidence="6">ATP-dependent Clp protease proteolytic subunit</fullName>
    </recommendedName>
</protein>
<dbReference type="RefSeq" id="WP_083422623.1">
    <property type="nucleotide sequence ID" value="NZ_FOVK01000002.1"/>
</dbReference>
<evidence type="ECO:0000256" key="3">
    <source>
        <dbReference type="ARBA" id="ARBA00022670"/>
    </source>
</evidence>
<keyword evidence="2" id="KW-0963">Cytoplasm</keyword>
<dbReference type="GO" id="GO:0004176">
    <property type="term" value="F:ATP-dependent peptidase activity"/>
    <property type="evidence" value="ECO:0007669"/>
    <property type="project" value="InterPro"/>
</dbReference>
<organism evidence="7 8">
    <name type="scientific">Proteiniclasticum ruminis</name>
    <dbReference type="NCBI Taxonomy" id="398199"/>
    <lineage>
        <taxon>Bacteria</taxon>
        <taxon>Bacillati</taxon>
        <taxon>Bacillota</taxon>
        <taxon>Clostridia</taxon>
        <taxon>Eubacteriales</taxon>
        <taxon>Clostridiaceae</taxon>
        <taxon>Proteiniclasticum</taxon>
    </lineage>
</organism>
<keyword evidence="4" id="KW-0378">Hydrolase</keyword>
<evidence type="ECO:0000313" key="8">
    <source>
        <dbReference type="Proteomes" id="UP000181899"/>
    </source>
</evidence>
<evidence type="ECO:0000256" key="2">
    <source>
        <dbReference type="ARBA" id="ARBA00022490"/>
    </source>
</evidence>
<dbReference type="NCBIfam" id="NF045542">
    <property type="entry name" value="Clp_rel_HeadMat"/>
    <property type="match status" value="1"/>
</dbReference>
<gene>
    <name evidence="7" type="ORF">SAMN04488695_10251</name>
</gene>
<dbReference type="PANTHER" id="PTHR10381">
    <property type="entry name" value="ATP-DEPENDENT CLP PROTEASE PROTEOLYTIC SUBUNIT"/>
    <property type="match status" value="1"/>
</dbReference>
<evidence type="ECO:0000256" key="1">
    <source>
        <dbReference type="ARBA" id="ARBA00007039"/>
    </source>
</evidence>
<comment type="similarity">
    <text evidence="1 6">Belongs to the peptidase S14 family.</text>
</comment>
<dbReference type="GO" id="GO:0006515">
    <property type="term" value="P:protein quality control for misfolded or incompletely synthesized proteins"/>
    <property type="evidence" value="ECO:0007669"/>
    <property type="project" value="TreeGrafter"/>
</dbReference>
<keyword evidence="8" id="KW-1185">Reference proteome</keyword>
<dbReference type="OrthoDB" id="9806592at2"/>